<proteinExistence type="predicted"/>
<sequence>MRWCATETKYMTWSKKPLLTATVITYRTTAVASGGFFPGEERDNGALAAVAHSRCDLVVYLSRDLVSSVVLHRNGCPMMLQGGSCGVSRFVGVTAMAGDLGNVLMDKEQGRKQQGLRQLLPLSEIAPSFQGPKELLPWPLSRSETGSSSVCELATFSILKQLGQNLKHDLKLLGQCLKRDLKHHAQTLKHYAQTLKHYLVEGVKEGMKLLDEGLKYLVIGLIHLKELLERLGEGLKYHLVECLKDVKEDLELDRLKRREEREHMERVKRLKHLKRLERERLERERQHHLGKGVKEGMKHERVNEGLKHDRQERFERQKRQERLKCVERECLKRLEHMERERQERLEREERQQRGRSEEVEKQQSRSTVETATSSTSTATPSASIATPSELPVPQLPPSCNCLRCNSIRCNCLDCNCSCCNCLHCNCIRCNCNYHCDWSETPW</sequence>
<accession>A0A8T0K0X8</accession>
<feature type="compositionally biased region" description="Basic and acidic residues" evidence="1">
    <location>
        <begin position="341"/>
        <end position="363"/>
    </location>
</feature>
<dbReference type="Proteomes" id="UP000743370">
    <property type="component" value="Unassembled WGS sequence"/>
</dbReference>
<feature type="region of interest" description="Disordered" evidence="1">
    <location>
        <begin position="341"/>
        <end position="389"/>
    </location>
</feature>
<feature type="region of interest" description="Disordered" evidence="1">
    <location>
        <begin position="281"/>
        <end position="315"/>
    </location>
</feature>
<dbReference type="EMBL" id="JABFOF010000007">
    <property type="protein sequence ID" value="KAG2390710.1"/>
    <property type="molecule type" value="Genomic_DNA"/>
</dbReference>
<evidence type="ECO:0000256" key="1">
    <source>
        <dbReference type="SAM" id="MobiDB-lite"/>
    </source>
</evidence>
<evidence type="ECO:0000313" key="3">
    <source>
        <dbReference type="Proteomes" id="UP000743370"/>
    </source>
</evidence>
<comment type="caution">
    <text evidence="2">The sequence shown here is derived from an EMBL/GenBank/DDBJ whole genome shotgun (WGS) entry which is preliminary data.</text>
</comment>
<dbReference type="AlphaFoldDB" id="A0A8T0K0X8"/>
<name>A0A8T0K0X8_PHAAN</name>
<reference evidence="2 3" key="1">
    <citation type="submission" date="2020-05" db="EMBL/GenBank/DDBJ databases">
        <title>Vigna angularis (adzuki bean) Var. LongXiaoDou No. 4 denovo assembly.</title>
        <authorList>
            <person name="Xiang H."/>
        </authorList>
    </citation>
    <scope>NUCLEOTIDE SEQUENCE [LARGE SCALE GENOMIC DNA]</scope>
    <source>
        <tissue evidence="2">Leaf</tissue>
    </source>
</reference>
<evidence type="ECO:0000313" key="2">
    <source>
        <dbReference type="EMBL" id="KAG2390710.1"/>
    </source>
</evidence>
<protein>
    <submittedName>
        <fullName evidence="2">Uncharacterized protein</fullName>
    </submittedName>
</protein>
<gene>
    <name evidence="2" type="ORF">HKW66_Vig0253520</name>
</gene>
<feature type="compositionally biased region" description="Low complexity" evidence="1">
    <location>
        <begin position="366"/>
        <end position="389"/>
    </location>
</feature>
<organism evidence="2 3">
    <name type="scientific">Phaseolus angularis</name>
    <name type="common">Azuki bean</name>
    <name type="synonym">Vigna angularis</name>
    <dbReference type="NCBI Taxonomy" id="3914"/>
    <lineage>
        <taxon>Eukaryota</taxon>
        <taxon>Viridiplantae</taxon>
        <taxon>Streptophyta</taxon>
        <taxon>Embryophyta</taxon>
        <taxon>Tracheophyta</taxon>
        <taxon>Spermatophyta</taxon>
        <taxon>Magnoliopsida</taxon>
        <taxon>eudicotyledons</taxon>
        <taxon>Gunneridae</taxon>
        <taxon>Pentapetalae</taxon>
        <taxon>rosids</taxon>
        <taxon>fabids</taxon>
        <taxon>Fabales</taxon>
        <taxon>Fabaceae</taxon>
        <taxon>Papilionoideae</taxon>
        <taxon>50 kb inversion clade</taxon>
        <taxon>NPAAA clade</taxon>
        <taxon>indigoferoid/millettioid clade</taxon>
        <taxon>Phaseoleae</taxon>
        <taxon>Vigna</taxon>
    </lineage>
</organism>